<protein>
    <submittedName>
        <fullName evidence="2">CAZy families CBM6|GH43|CBM22 protein</fullName>
    </submittedName>
</protein>
<dbReference type="SUPFAM" id="SSF49785">
    <property type="entry name" value="Galactose-binding domain-like"/>
    <property type="match status" value="1"/>
</dbReference>
<accession>A0A060BNI3</accession>
<reference evidence="2" key="1">
    <citation type="journal article" date="2013" name="Environ. Microbiol.">
        <title>Seasonally variable intestinal metagenomes of the red palm weevil (Rhynchophorus ferrugineus).</title>
        <authorList>
            <person name="Jia S."/>
            <person name="Zhang X."/>
            <person name="Zhang G."/>
            <person name="Yin A."/>
            <person name="Zhang S."/>
            <person name="Li F."/>
            <person name="Wang L."/>
            <person name="Zhao D."/>
            <person name="Yun Q."/>
            <person name="Tala"/>
            <person name="Wang J."/>
            <person name="Sun G."/>
            <person name="Baabdullah M."/>
            <person name="Yu X."/>
            <person name="Hu S."/>
            <person name="Al-Mssallem I.S."/>
            <person name="Yu J."/>
        </authorList>
    </citation>
    <scope>NUCLEOTIDE SEQUENCE</scope>
</reference>
<feature type="domain" description="CBM6" evidence="1">
    <location>
        <begin position="32"/>
        <end position="120"/>
    </location>
</feature>
<sequence length="129" mass="13233">MTFNEDGTMNLVRGTYEGVDQVRPLDVTGTVEAETIAWQKGLTTVPVDEPAAGGAAVNMALDKVDDGDWVALSQASLDGVGQVTAKVRALTSGASASVHLDTVDGPQVASLTFDSPVGEWAGVTAALDD</sequence>
<dbReference type="CDD" id="cd04084">
    <property type="entry name" value="CBM6_xylanase-like"/>
    <property type="match status" value="1"/>
</dbReference>
<proteinExistence type="predicted"/>
<dbReference type="Gene3D" id="2.60.120.260">
    <property type="entry name" value="Galactose-binding domain-like"/>
    <property type="match status" value="1"/>
</dbReference>
<dbReference type="EMBL" id="KF117166">
    <property type="protein sequence ID" value="AIA84419.1"/>
    <property type="molecule type" value="Genomic_DNA"/>
</dbReference>
<name>A0A060BNI3_9MICO</name>
<organism evidence="2">
    <name type="scientific">uncultured Jonesia sp</name>
    <dbReference type="NCBI Taxonomy" id="1017339"/>
    <lineage>
        <taxon>Bacteria</taxon>
        <taxon>Bacillati</taxon>
        <taxon>Actinomycetota</taxon>
        <taxon>Actinomycetes</taxon>
        <taxon>Micrococcales</taxon>
        <taxon>Jonesiaceae</taxon>
        <taxon>Jonesia</taxon>
        <taxon>environmental samples</taxon>
    </lineage>
</organism>
<dbReference type="GO" id="GO:0030246">
    <property type="term" value="F:carbohydrate binding"/>
    <property type="evidence" value="ECO:0007669"/>
    <property type="project" value="InterPro"/>
</dbReference>
<evidence type="ECO:0000259" key="1">
    <source>
        <dbReference type="Pfam" id="PF03422"/>
    </source>
</evidence>
<evidence type="ECO:0000313" key="2">
    <source>
        <dbReference type="EMBL" id="AIA84419.1"/>
    </source>
</evidence>
<feature type="non-terminal residue" evidence="2">
    <location>
        <position position="129"/>
    </location>
</feature>
<dbReference type="InterPro" id="IPR005084">
    <property type="entry name" value="CBM6"/>
</dbReference>
<dbReference type="Pfam" id="PF03422">
    <property type="entry name" value="CBM_6"/>
    <property type="match status" value="1"/>
</dbReference>
<dbReference type="AlphaFoldDB" id="A0A060BNI3"/>
<dbReference type="InterPro" id="IPR008979">
    <property type="entry name" value="Galactose-bd-like_sf"/>
</dbReference>